<dbReference type="RefSeq" id="WP_170207275.1">
    <property type="nucleotide sequence ID" value="NZ_VFPT01000004.1"/>
</dbReference>
<feature type="compositionally biased region" description="Gly residues" evidence="1">
    <location>
        <begin position="202"/>
        <end position="213"/>
    </location>
</feature>
<keyword evidence="2" id="KW-0732">Signal</keyword>
<evidence type="ECO:0000256" key="1">
    <source>
        <dbReference type="SAM" id="MobiDB-lite"/>
    </source>
</evidence>
<accession>A0A543K4I5</accession>
<dbReference type="Gene3D" id="2.60.40.10">
    <property type="entry name" value="Immunoglobulins"/>
    <property type="match status" value="1"/>
</dbReference>
<gene>
    <name evidence="5" type="ORF">BD293_4302</name>
</gene>
<evidence type="ECO:0000259" key="4">
    <source>
        <dbReference type="Pfam" id="PF21722"/>
    </source>
</evidence>
<dbReference type="InterPro" id="IPR049304">
    <property type="entry name" value="Gly_rich_dom"/>
</dbReference>
<dbReference type="Pfam" id="PF01345">
    <property type="entry name" value="DUF11"/>
    <property type="match status" value="1"/>
</dbReference>
<evidence type="ECO:0000259" key="3">
    <source>
        <dbReference type="Pfam" id="PF01345"/>
    </source>
</evidence>
<proteinExistence type="predicted"/>
<evidence type="ECO:0000313" key="6">
    <source>
        <dbReference type="Proteomes" id="UP000320582"/>
    </source>
</evidence>
<dbReference type="Proteomes" id="UP000320582">
    <property type="component" value="Unassembled WGS sequence"/>
</dbReference>
<organism evidence="5 6">
    <name type="scientific">Roseinatronobacter monicus</name>
    <dbReference type="NCBI Taxonomy" id="393481"/>
    <lineage>
        <taxon>Bacteria</taxon>
        <taxon>Pseudomonadati</taxon>
        <taxon>Pseudomonadota</taxon>
        <taxon>Alphaproteobacteria</taxon>
        <taxon>Rhodobacterales</taxon>
        <taxon>Paracoccaceae</taxon>
        <taxon>Roseinatronobacter</taxon>
    </lineage>
</organism>
<dbReference type="InterPro" id="IPR047589">
    <property type="entry name" value="DUF11_rpt"/>
</dbReference>
<dbReference type="EMBL" id="VFPT01000004">
    <property type="protein sequence ID" value="TQM89983.1"/>
    <property type="molecule type" value="Genomic_DNA"/>
</dbReference>
<feature type="region of interest" description="Disordered" evidence="1">
    <location>
        <begin position="151"/>
        <end position="228"/>
    </location>
</feature>
<evidence type="ECO:0000313" key="5">
    <source>
        <dbReference type="EMBL" id="TQM89983.1"/>
    </source>
</evidence>
<dbReference type="InterPro" id="IPR001434">
    <property type="entry name" value="OmcB-like_DUF11"/>
</dbReference>
<dbReference type="InterPro" id="IPR013783">
    <property type="entry name" value="Ig-like_fold"/>
</dbReference>
<dbReference type="Pfam" id="PF21722">
    <property type="entry name" value="Gly_rich_2"/>
    <property type="match status" value="1"/>
</dbReference>
<feature type="region of interest" description="Disordered" evidence="1">
    <location>
        <begin position="244"/>
        <end position="281"/>
    </location>
</feature>
<feature type="domain" description="DUF11" evidence="3">
    <location>
        <begin position="451"/>
        <end position="532"/>
    </location>
</feature>
<reference evidence="5 6" key="1">
    <citation type="submission" date="2019-06" db="EMBL/GenBank/DDBJ databases">
        <title>Genomic Encyclopedia of Archaeal and Bacterial Type Strains, Phase II (KMG-II): from individual species to whole genera.</title>
        <authorList>
            <person name="Goeker M."/>
        </authorList>
    </citation>
    <scope>NUCLEOTIDE SEQUENCE [LARGE SCALE GENOMIC DNA]</scope>
    <source>
        <strain evidence="5 6">DSM 18423</strain>
    </source>
</reference>
<dbReference type="AlphaFoldDB" id="A0A543K4I5"/>
<feature type="domain" description="Glycine-rich" evidence="4">
    <location>
        <begin position="68"/>
        <end position="309"/>
    </location>
</feature>
<protein>
    <submittedName>
        <fullName evidence="5">Putative repeat protein (TIGR01451 family)</fullName>
    </submittedName>
</protein>
<feature type="signal peptide" evidence="2">
    <location>
        <begin position="1"/>
        <end position="27"/>
    </location>
</feature>
<dbReference type="NCBIfam" id="TIGR01451">
    <property type="entry name" value="B_ant_repeat"/>
    <property type="match status" value="1"/>
</dbReference>
<keyword evidence="6" id="KW-1185">Reference proteome</keyword>
<feature type="compositionally biased region" description="Gly residues" evidence="1">
    <location>
        <begin position="151"/>
        <end position="173"/>
    </location>
</feature>
<sequence length="533" mass="50920">MNAVGSFSTVAALLTSVILLLPQNAAADAVCTEDFATGGDDISLITVGDNQYCVHVFTESGDFEPLEPLQDVDYLIVGGGGSGGSAGPFGGGGGGGAGGMLEGSINALSDVSYAITVGQGGASIFANHTAGNSGENSSAFGFTAIGGGSGGSGNTGGGNGGGPTSGGSGGGQGTISTTVVLVGDVSGTQNQGNDGGTASPPSGGGGGGAGAPGGSPPNTATAANGGDGLASSITGNEVFYAGGGAGSGPTSTGNNATAISPPRGDGGSGGGGGEGAIDGVDGKGGGGAGGLSNVARSGAGGSGIVVVRYLINTRPTADAGADATAVAFQPFTLDGSGTTDPDGPTVEGNIVSYQWAQTVGTSVTLSDASEISPSFTPPQPANGAPSEILTFELTVTDAFELTHTDTVTITLLGVAVLEASKTVSVFSEDGSDCDDFNATAPAEPALPAAIPGACIEYEITVENTGPVAAETITLSDTLPNHLTFVAAELGSNWDGPPTLTTPGCPSPSCQVLIEDGVLNANTTATITIRATIN</sequence>
<evidence type="ECO:0000256" key="2">
    <source>
        <dbReference type="SAM" id="SignalP"/>
    </source>
</evidence>
<feature type="compositionally biased region" description="Gly residues" evidence="1">
    <location>
        <begin position="264"/>
        <end position="281"/>
    </location>
</feature>
<name>A0A543K4I5_9RHOB</name>
<comment type="caution">
    <text evidence="5">The sequence shown here is derived from an EMBL/GenBank/DDBJ whole genome shotgun (WGS) entry which is preliminary data.</text>
</comment>
<feature type="chain" id="PRO_5022069793" evidence="2">
    <location>
        <begin position="28"/>
        <end position="533"/>
    </location>
</feature>
<dbReference type="Pfam" id="PF22352">
    <property type="entry name" value="K319L-like_PKD"/>
    <property type="match status" value="1"/>
</dbReference>